<evidence type="ECO:0000256" key="3">
    <source>
        <dbReference type="ARBA" id="ARBA00023136"/>
    </source>
</evidence>
<reference evidence="4 5" key="1">
    <citation type="journal article" date="2017" name="Plant Biotechnol. J.">
        <title>A comprehensive draft genome sequence for lupin (Lupinus angustifolius), an emerging health food: insights into plant-microbe interactions and legume evolution.</title>
        <authorList>
            <person name="Hane J.K."/>
            <person name="Ming Y."/>
            <person name="Kamphuis L.G."/>
            <person name="Nelson M.N."/>
            <person name="Garg G."/>
            <person name="Atkins C.A."/>
            <person name="Bayer P.E."/>
            <person name="Bravo A."/>
            <person name="Bringans S."/>
            <person name="Cannon S."/>
            <person name="Edwards D."/>
            <person name="Foley R."/>
            <person name="Gao L.L."/>
            <person name="Harrison M.J."/>
            <person name="Huang W."/>
            <person name="Hurgobin B."/>
            <person name="Li S."/>
            <person name="Liu C.W."/>
            <person name="McGrath A."/>
            <person name="Morahan G."/>
            <person name="Murray J."/>
            <person name="Weller J."/>
            <person name="Jian J."/>
            <person name="Singh K.B."/>
        </authorList>
    </citation>
    <scope>NUCLEOTIDE SEQUENCE [LARGE SCALE GENOMIC DNA]</scope>
    <source>
        <strain evidence="5">cv. Tanjil</strain>
        <tissue evidence="4">Whole plant</tissue>
    </source>
</reference>
<dbReference type="Gene3D" id="1.10.510.10">
    <property type="entry name" value="Transferase(Phosphotransferase) domain 1"/>
    <property type="match status" value="1"/>
</dbReference>
<proteinExistence type="predicted"/>
<comment type="subcellular location">
    <subcellularLocation>
        <location evidence="1">Membrane</location>
    </subcellularLocation>
</comment>
<dbReference type="GO" id="GO:0004674">
    <property type="term" value="F:protein serine/threonine kinase activity"/>
    <property type="evidence" value="ECO:0007669"/>
    <property type="project" value="UniProtKB-KW"/>
</dbReference>
<evidence type="ECO:0000313" key="5">
    <source>
        <dbReference type="Proteomes" id="UP000188354"/>
    </source>
</evidence>
<sequence>MGRLMSKNNVWSYGVFFYELVTGRRPVDRNRLRGEQNLLEWIRPYLAPDGKKFQLILDPRLDKKQIVKSA</sequence>
<dbReference type="EMBL" id="CM007369">
    <property type="protein sequence ID" value="OIW05148.1"/>
    <property type="molecule type" value="Genomic_DNA"/>
</dbReference>
<dbReference type="AlphaFoldDB" id="A0A4P1R8R3"/>
<keyword evidence="2" id="KW-0808">Transferase</keyword>
<evidence type="ECO:0008006" key="6">
    <source>
        <dbReference type="Google" id="ProtNLM"/>
    </source>
</evidence>
<name>A0A4P1R8R3_LUPAN</name>
<organism evidence="4 5">
    <name type="scientific">Lupinus angustifolius</name>
    <name type="common">Narrow-leaved blue lupine</name>
    <dbReference type="NCBI Taxonomy" id="3871"/>
    <lineage>
        <taxon>Eukaryota</taxon>
        <taxon>Viridiplantae</taxon>
        <taxon>Streptophyta</taxon>
        <taxon>Embryophyta</taxon>
        <taxon>Tracheophyta</taxon>
        <taxon>Spermatophyta</taxon>
        <taxon>Magnoliopsida</taxon>
        <taxon>eudicotyledons</taxon>
        <taxon>Gunneridae</taxon>
        <taxon>Pentapetalae</taxon>
        <taxon>rosids</taxon>
        <taxon>fabids</taxon>
        <taxon>Fabales</taxon>
        <taxon>Fabaceae</taxon>
        <taxon>Papilionoideae</taxon>
        <taxon>50 kb inversion clade</taxon>
        <taxon>genistoids sensu lato</taxon>
        <taxon>core genistoids</taxon>
        <taxon>Genisteae</taxon>
        <taxon>Lupinus</taxon>
    </lineage>
</organism>
<accession>A0A4P1R8R3</accession>
<keyword evidence="3" id="KW-0472">Membrane</keyword>
<evidence type="ECO:0000313" key="4">
    <source>
        <dbReference type="EMBL" id="OIW05148.1"/>
    </source>
</evidence>
<dbReference type="GO" id="GO:0016020">
    <property type="term" value="C:membrane"/>
    <property type="evidence" value="ECO:0007669"/>
    <property type="project" value="UniProtKB-SubCell"/>
</dbReference>
<keyword evidence="2" id="KW-0723">Serine/threonine-protein kinase</keyword>
<evidence type="ECO:0000256" key="1">
    <source>
        <dbReference type="ARBA" id="ARBA00004370"/>
    </source>
</evidence>
<dbReference type="InterPro" id="IPR011009">
    <property type="entry name" value="Kinase-like_dom_sf"/>
</dbReference>
<keyword evidence="5" id="KW-1185">Reference proteome</keyword>
<dbReference type="STRING" id="3871.A0A4P1R8R3"/>
<dbReference type="Proteomes" id="UP000188354">
    <property type="component" value="Chromosome LG09"/>
</dbReference>
<keyword evidence="2" id="KW-0418">Kinase</keyword>
<dbReference type="Gramene" id="OIW05148">
    <property type="protein sequence ID" value="OIW05148"/>
    <property type="gene ID" value="TanjilG_02621"/>
</dbReference>
<gene>
    <name evidence="4" type="ORF">TanjilG_02621</name>
</gene>
<dbReference type="SUPFAM" id="SSF56112">
    <property type="entry name" value="Protein kinase-like (PK-like)"/>
    <property type="match status" value="1"/>
</dbReference>
<protein>
    <recommendedName>
        <fullName evidence="6">Protein kinase domain-containing protein</fullName>
    </recommendedName>
</protein>
<evidence type="ECO:0000256" key="2">
    <source>
        <dbReference type="ARBA" id="ARBA00022527"/>
    </source>
</evidence>
<dbReference type="PANTHER" id="PTHR47985">
    <property type="entry name" value="OS07G0668900 PROTEIN"/>
    <property type="match status" value="1"/>
</dbReference>